<name>A0A0G0W477_9BACT</name>
<dbReference type="PROSITE" id="PS51736">
    <property type="entry name" value="RECOMBINASES_3"/>
    <property type="match status" value="1"/>
</dbReference>
<protein>
    <submittedName>
        <fullName evidence="2">Recombinase</fullName>
    </submittedName>
</protein>
<proteinExistence type="predicted"/>
<evidence type="ECO:0000313" key="2">
    <source>
        <dbReference type="EMBL" id="KKR79025.1"/>
    </source>
</evidence>
<accession>A0A0G0W477</accession>
<feature type="domain" description="Resolvase/invertase-type recombinase catalytic" evidence="1">
    <location>
        <begin position="7"/>
        <end position="90"/>
    </location>
</feature>
<dbReference type="SUPFAM" id="SSF53041">
    <property type="entry name" value="Resolvase-like"/>
    <property type="match status" value="1"/>
</dbReference>
<dbReference type="EMBL" id="LBZW01000018">
    <property type="protein sequence ID" value="KKR79025.1"/>
    <property type="molecule type" value="Genomic_DNA"/>
</dbReference>
<dbReference type="Pfam" id="PF00239">
    <property type="entry name" value="Resolvase"/>
    <property type="match status" value="1"/>
</dbReference>
<sequence length="90" mass="10392">MNNNTRKFFIYTRKSTDTEDRQVRSISDQLAELKELAIKENIDVVDIFVEKQTAKIPGRPIFNEMILRMEAGEASGILAWHPDRLARNSV</sequence>
<dbReference type="PANTHER" id="PTHR30461">
    <property type="entry name" value="DNA-INVERTASE FROM LAMBDOID PROPHAGE"/>
    <property type="match status" value="1"/>
</dbReference>
<dbReference type="Gene3D" id="3.40.50.1390">
    <property type="entry name" value="Resolvase, N-terminal catalytic domain"/>
    <property type="match status" value="1"/>
</dbReference>
<organism evidence="2 3">
    <name type="scientific">Candidatus Nomurabacteria bacterium GW2011_GWA2_40_9</name>
    <dbReference type="NCBI Taxonomy" id="1618734"/>
    <lineage>
        <taxon>Bacteria</taxon>
        <taxon>Candidatus Nomuraibacteriota</taxon>
    </lineage>
</organism>
<evidence type="ECO:0000313" key="3">
    <source>
        <dbReference type="Proteomes" id="UP000034749"/>
    </source>
</evidence>
<dbReference type="Proteomes" id="UP000034749">
    <property type="component" value="Unassembled WGS sequence"/>
</dbReference>
<dbReference type="AlphaFoldDB" id="A0A0G0W477"/>
<reference evidence="2 3" key="1">
    <citation type="journal article" date="2015" name="Nature">
        <title>rRNA introns, odd ribosomes, and small enigmatic genomes across a large radiation of phyla.</title>
        <authorList>
            <person name="Brown C.T."/>
            <person name="Hug L.A."/>
            <person name="Thomas B.C."/>
            <person name="Sharon I."/>
            <person name="Castelle C.J."/>
            <person name="Singh A."/>
            <person name="Wilkins M.J."/>
            <person name="Williams K.H."/>
            <person name="Banfield J.F."/>
        </authorList>
    </citation>
    <scope>NUCLEOTIDE SEQUENCE [LARGE SCALE GENOMIC DNA]</scope>
</reference>
<dbReference type="PANTHER" id="PTHR30461:SF23">
    <property type="entry name" value="DNA RECOMBINASE-RELATED"/>
    <property type="match status" value="1"/>
</dbReference>
<evidence type="ECO:0000259" key="1">
    <source>
        <dbReference type="PROSITE" id="PS51736"/>
    </source>
</evidence>
<comment type="caution">
    <text evidence="2">The sequence shown here is derived from an EMBL/GenBank/DDBJ whole genome shotgun (WGS) entry which is preliminary data.</text>
</comment>
<dbReference type="InterPro" id="IPR036162">
    <property type="entry name" value="Resolvase-like_N_sf"/>
</dbReference>
<dbReference type="CDD" id="cd00338">
    <property type="entry name" value="Ser_Recombinase"/>
    <property type="match status" value="1"/>
</dbReference>
<dbReference type="GO" id="GO:0000150">
    <property type="term" value="F:DNA strand exchange activity"/>
    <property type="evidence" value="ECO:0007669"/>
    <property type="project" value="InterPro"/>
</dbReference>
<dbReference type="GO" id="GO:0003677">
    <property type="term" value="F:DNA binding"/>
    <property type="evidence" value="ECO:0007669"/>
    <property type="project" value="InterPro"/>
</dbReference>
<gene>
    <name evidence="2" type="ORF">UU24_C0018G0007</name>
</gene>
<dbReference type="InterPro" id="IPR050639">
    <property type="entry name" value="SSR_resolvase"/>
</dbReference>
<dbReference type="InterPro" id="IPR006119">
    <property type="entry name" value="Resolv_N"/>
</dbReference>